<evidence type="ECO:0000313" key="5">
    <source>
        <dbReference type="EMBL" id="KAK7434670.1"/>
    </source>
</evidence>
<feature type="domain" description="HMG box" evidence="4">
    <location>
        <begin position="108"/>
        <end position="175"/>
    </location>
</feature>
<gene>
    <name evidence="5" type="ORF">VKT23_020078</name>
</gene>
<accession>A0ABR1INR6</accession>
<comment type="caution">
    <text evidence="5">The sequence shown here is derived from an EMBL/GenBank/DDBJ whole genome shotgun (WGS) entry which is preliminary data.</text>
</comment>
<dbReference type="PROSITE" id="PS50118">
    <property type="entry name" value="HMG_BOX_2"/>
    <property type="match status" value="2"/>
</dbReference>
<keyword evidence="2" id="KW-0539">Nucleus</keyword>
<feature type="region of interest" description="Disordered" evidence="3">
    <location>
        <begin position="49"/>
        <end position="108"/>
    </location>
</feature>
<sequence length="268" mass="30521">MLSLSARLVSTTTLRVSRIAPNSSLLPRAFLSSHQSRHFLTSARLQLAATTDGKPTKSKSTAKGTKPKSAAKKNPAAKKSAQKKTPTKRVAAKKPKKPTFDRTLMTPPKRPSSPYFIFNTERFRAANIKNLDEAKVVAKETSDLWKSMSDGEKQVYSEKSVLARAEYLKAYEEWYKSLPRGYFLEINKRRVAKGKSRLHRPTTLPKSPSPPWTAFMKEYRAKRGITGRFTESLPEIHSAWKSLPEDEKAVYYKRYKDAREEWVKQVQA</sequence>
<feature type="DNA-binding region" description="HMG box" evidence="2">
    <location>
        <begin position="108"/>
        <end position="175"/>
    </location>
</feature>
<dbReference type="InterPro" id="IPR036910">
    <property type="entry name" value="HMG_box_dom_sf"/>
</dbReference>
<evidence type="ECO:0000256" key="3">
    <source>
        <dbReference type="SAM" id="MobiDB-lite"/>
    </source>
</evidence>
<dbReference type="PANTHER" id="PTHR48112">
    <property type="entry name" value="HIGH MOBILITY GROUP PROTEIN DSP1"/>
    <property type="match status" value="1"/>
</dbReference>
<dbReference type="Gene3D" id="1.10.30.10">
    <property type="entry name" value="High mobility group box domain"/>
    <property type="match status" value="2"/>
</dbReference>
<proteinExistence type="predicted"/>
<dbReference type="SMART" id="SM00398">
    <property type="entry name" value="HMG"/>
    <property type="match status" value="2"/>
</dbReference>
<evidence type="ECO:0000256" key="1">
    <source>
        <dbReference type="ARBA" id="ARBA00023125"/>
    </source>
</evidence>
<evidence type="ECO:0000259" key="4">
    <source>
        <dbReference type="PROSITE" id="PS50118"/>
    </source>
</evidence>
<reference evidence="5 6" key="1">
    <citation type="submission" date="2024-01" db="EMBL/GenBank/DDBJ databases">
        <title>A draft genome for the cacao thread blight pathogen Marasmiellus scandens.</title>
        <authorList>
            <person name="Baruah I.K."/>
            <person name="Leung J."/>
            <person name="Bukari Y."/>
            <person name="Amoako-Attah I."/>
            <person name="Meinhardt L.W."/>
            <person name="Bailey B.A."/>
            <person name="Cohen S.P."/>
        </authorList>
    </citation>
    <scope>NUCLEOTIDE SEQUENCE [LARGE SCALE GENOMIC DNA]</scope>
    <source>
        <strain evidence="5 6">GH-19</strain>
    </source>
</reference>
<evidence type="ECO:0000256" key="2">
    <source>
        <dbReference type="PROSITE-ProRule" id="PRU00267"/>
    </source>
</evidence>
<keyword evidence="6" id="KW-1185">Reference proteome</keyword>
<organism evidence="5 6">
    <name type="scientific">Marasmiellus scandens</name>
    <dbReference type="NCBI Taxonomy" id="2682957"/>
    <lineage>
        <taxon>Eukaryota</taxon>
        <taxon>Fungi</taxon>
        <taxon>Dikarya</taxon>
        <taxon>Basidiomycota</taxon>
        <taxon>Agaricomycotina</taxon>
        <taxon>Agaricomycetes</taxon>
        <taxon>Agaricomycetidae</taxon>
        <taxon>Agaricales</taxon>
        <taxon>Marasmiineae</taxon>
        <taxon>Omphalotaceae</taxon>
        <taxon>Marasmiellus</taxon>
    </lineage>
</organism>
<name>A0ABR1INR6_9AGAR</name>
<dbReference type="Pfam" id="PF00505">
    <property type="entry name" value="HMG_box"/>
    <property type="match status" value="1"/>
</dbReference>
<protein>
    <recommendedName>
        <fullName evidence="4">HMG box domain-containing protein</fullName>
    </recommendedName>
</protein>
<dbReference type="Proteomes" id="UP001498398">
    <property type="component" value="Unassembled WGS sequence"/>
</dbReference>
<dbReference type="SUPFAM" id="SSF47095">
    <property type="entry name" value="HMG-box"/>
    <property type="match status" value="2"/>
</dbReference>
<feature type="DNA-binding region" description="HMG box" evidence="2">
    <location>
        <begin position="205"/>
        <end position="268"/>
    </location>
</feature>
<evidence type="ECO:0000313" key="6">
    <source>
        <dbReference type="Proteomes" id="UP001498398"/>
    </source>
</evidence>
<feature type="compositionally biased region" description="Basic residues" evidence="3">
    <location>
        <begin position="80"/>
        <end position="97"/>
    </location>
</feature>
<feature type="domain" description="HMG box" evidence="4">
    <location>
        <begin position="205"/>
        <end position="268"/>
    </location>
</feature>
<dbReference type="InterPro" id="IPR009071">
    <property type="entry name" value="HMG_box_dom"/>
</dbReference>
<dbReference type="EMBL" id="JBANRG010000119">
    <property type="protein sequence ID" value="KAK7434670.1"/>
    <property type="molecule type" value="Genomic_DNA"/>
</dbReference>
<dbReference type="InterPro" id="IPR050342">
    <property type="entry name" value="HMGB"/>
</dbReference>
<keyword evidence="1 2" id="KW-0238">DNA-binding</keyword>